<keyword evidence="1" id="KW-0238">DNA-binding</keyword>
<gene>
    <name evidence="1" type="ORF">SAMN05216378_1464</name>
</gene>
<keyword evidence="2" id="KW-1185">Reference proteome</keyword>
<evidence type="ECO:0000313" key="1">
    <source>
        <dbReference type="EMBL" id="SFD79671.1"/>
    </source>
</evidence>
<evidence type="ECO:0000313" key="2">
    <source>
        <dbReference type="Proteomes" id="UP000198855"/>
    </source>
</evidence>
<dbReference type="Pfam" id="PF06304">
    <property type="entry name" value="DUF1048"/>
    <property type="match status" value="1"/>
</dbReference>
<dbReference type="GO" id="GO:0003677">
    <property type="term" value="F:DNA binding"/>
    <property type="evidence" value="ECO:0007669"/>
    <property type="project" value="UniProtKB-KW"/>
</dbReference>
<dbReference type="STRING" id="1045775.SAMN05216378_1464"/>
<dbReference type="SUPFAM" id="SSF158560">
    <property type="entry name" value="BH3980-like"/>
    <property type="match status" value="1"/>
</dbReference>
<name>A0A1I1V9D7_9BACL</name>
<accession>A0A1I1V9D7</accession>
<organism evidence="1 2">
    <name type="scientific">Paenibacillus catalpae</name>
    <dbReference type="NCBI Taxonomy" id="1045775"/>
    <lineage>
        <taxon>Bacteria</taxon>
        <taxon>Bacillati</taxon>
        <taxon>Bacillota</taxon>
        <taxon>Bacilli</taxon>
        <taxon>Bacillales</taxon>
        <taxon>Paenibacillaceae</taxon>
        <taxon>Paenibacillus</taxon>
    </lineage>
</organism>
<proteinExistence type="predicted"/>
<dbReference type="AlphaFoldDB" id="A0A1I1V9D7"/>
<dbReference type="EMBL" id="FOMT01000001">
    <property type="protein sequence ID" value="SFD79671.1"/>
    <property type="molecule type" value="Genomic_DNA"/>
</dbReference>
<dbReference type="InterPro" id="IPR008316">
    <property type="entry name" value="UCP029876"/>
</dbReference>
<protein>
    <submittedName>
        <fullName evidence="1">DNA-binding ferritin-like protein (Dps family)</fullName>
    </submittedName>
</protein>
<dbReference type="Proteomes" id="UP000198855">
    <property type="component" value="Unassembled WGS sequence"/>
</dbReference>
<dbReference type="Gene3D" id="1.10.1900.10">
    <property type="entry name" value="c-terminal domain of poly(a) binding protein"/>
    <property type="match status" value="1"/>
</dbReference>
<sequence length="131" mass="14709">MVVRIIKNERVKGETIMNFWEKITGSDMTKEMKSFESRVKKLPADYQAAWGEINANLWPHSDFTGRNLIPILDGVLGLLEETAADGQSVQEVLGDDIKGFCSALASEEGAKTIRDKWREQLNKNIAKKLGK</sequence>
<reference evidence="2" key="1">
    <citation type="submission" date="2016-10" db="EMBL/GenBank/DDBJ databases">
        <authorList>
            <person name="Varghese N."/>
            <person name="Submissions S."/>
        </authorList>
    </citation>
    <scope>NUCLEOTIDE SEQUENCE [LARGE SCALE GENOMIC DNA]</scope>
    <source>
        <strain evidence="2">CGMCC 1.10784</strain>
    </source>
</reference>